<dbReference type="AlphaFoldDB" id="A0A6G1QME2"/>
<evidence type="ECO:0000256" key="1">
    <source>
        <dbReference type="SAM" id="MobiDB-lite"/>
    </source>
</evidence>
<reference evidence="2 3" key="1">
    <citation type="submission" date="2019-02" db="EMBL/GenBank/DDBJ databases">
        <title>Opniocepnalus argus genome.</title>
        <authorList>
            <person name="Zhou C."/>
            <person name="Xiao S."/>
        </authorList>
    </citation>
    <scope>NUCLEOTIDE SEQUENCE [LARGE SCALE GENOMIC DNA]</scope>
    <source>
        <strain evidence="2">OARG1902GOOAL</strain>
        <tissue evidence="2">Muscle</tissue>
    </source>
</reference>
<dbReference type="EMBL" id="CM015730">
    <property type="protein sequence ID" value="KAF3703408.1"/>
    <property type="molecule type" value="Genomic_DNA"/>
</dbReference>
<reference evidence="3" key="2">
    <citation type="submission" date="2019-02" db="EMBL/GenBank/DDBJ databases">
        <title>Opniocepnalus argus Var Kimnra genome.</title>
        <authorList>
            <person name="Zhou C."/>
            <person name="Xiao S."/>
        </authorList>
    </citation>
    <scope>NUCLEOTIDE SEQUENCE [LARGE SCALE GENOMIC DNA]</scope>
</reference>
<gene>
    <name evidence="2" type="ORF">EXN66_Car019096</name>
</gene>
<keyword evidence="3" id="KW-1185">Reference proteome</keyword>
<name>A0A6G1QME2_CHAAH</name>
<evidence type="ECO:0000313" key="3">
    <source>
        <dbReference type="Proteomes" id="UP000503349"/>
    </source>
</evidence>
<accession>A0A6G1QME2</accession>
<feature type="region of interest" description="Disordered" evidence="1">
    <location>
        <begin position="1"/>
        <end position="31"/>
    </location>
</feature>
<evidence type="ECO:0000313" key="2">
    <source>
        <dbReference type="EMBL" id="KAF3703408.1"/>
    </source>
</evidence>
<dbReference type="Proteomes" id="UP000503349">
    <property type="component" value="Chromosome 19"/>
</dbReference>
<organism evidence="2 3">
    <name type="scientific">Channa argus</name>
    <name type="common">Northern snakehead</name>
    <name type="synonym">Ophicephalus argus</name>
    <dbReference type="NCBI Taxonomy" id="215402"/>
    <lineage>
        <taxon>Eukaryota</taxon>
        <taxon>Metazoa</taxon>
        <taxon>Chordata</taxon>
        <taxon>Craniata</taxon>
        <taxon>Vertebrata</taxon>
        <taxon>Euteleostomi</taxon>
        <taxon>Actinopterygii</taxon>
        <taxon>Neopterygii</taxon>
        <taxon>Teleostei</taxon>
        <taxon>Neoteleostei</taxon>
        <taxon>Acanthomorphata</taxon>
        <taxon>Anabantaria</taxon>
        <taxon>Anabantiformes</taxon>
        <taxon>Channoidei</taxon>
        <taxon>Channidae</taxon>
        <taxon>Channa</taxon>
    </lineage>
</organism>
<proteinExistence type="predicted"/>
<sequence>MDNADSSHDAPAEGDGSCRREEQSSPGRSEELVCVTCQPERYRAAKLSLAAYLLCWALLKWYQIHPINVFETRCTHCLVAFVFPSSETQVPLSSSTGPVVGLNDNA</sequence>
<protein>
    <submittedName>
        <fullName evidence="2">Uncharacterized protein</fullName>
    </submittedName>
</protein>